<dbReference type="GO" id="GO:0004783">
    <property type="term" value="F:sulfite reductase (NADPH) activity"/>
    <property type="evidence" value="ECO:0007669"/>
    <property type="project" value="UniProtKB-EC"/>
</dbReference>
<comment type="caution">
    <text evidence="12">The sequence shown here is derived from an EMBL/GenBank/DDBJ whole genome shotgun (WGS) entry which is preliminary data.</text>
</comment>
<evidence type="ECO:0000256" key="8">
    <source>
        <dbReference type="ARBA" id="ARBA00023002"/>
    </source>
</evidence>
<evidence type="ECO:0000256" key="5">
    <source>
        <dbReference type="ARBA" id="ARBA00022643"/>
    </source>
</evidence>
<dbReference type="InterPro" id="IPR039261">
    <property type="entry name" value="FNR_nucleotide-bd"/>
</dbReference>
<dbReference type="Gene3D" id="1.20.990.10">
    <property type="entry name" value="NADPH-cytochrome p450 Reductase, Chain A, domain 3"/>
    <property type="match status" value="1"/>
</dbReference>
<evidence type="ECO:0000256" key="4">
    <source>
        <dbReference type="ARBA" id="ARBA00022630"/>
    </source>
</evidence>
<protein>
    <recommendedName>
        <fullName evidence="3">assimilatory sulfite reductase (NADPH)</fullName>
        <ecNumber evidence="3">1.8.1.2</ecNumber>
    </recommendedName>
</protein>
<evidence type="ECO:0000256" key="10">
    <source>
        <dbReference type="ARBA" id="ARBA00052219"/>
    </source>
</evidence>
<comment type="cofactor">
    <cofactor evidence="2">
        <name>FAD</name>
        <dbReference type="ChEBI" id="CHEBI:57692"/>
    </cofactor>
</comment>
<dbReference type="SUPFAM" id="SSF63380">
    <property type="entry name" value="Riboflavin synthase domain-like"/>
    <property type="match status" value="1"/>
</dbReference>
<dbReference type="InterPro" id="IPR017938">
    <property type="entry name" value="Riboflavin_synthase-like_b-brl"/>
</dbReference>
<dbReference type="GO" id="GO:0019344">
    <property type="term" value="P:cysteine biosynthetic process"/>
    <property type="evidence" value="ECO:0007669"/>
    <property type="project" value="UniProtKB-KW"/>
</dbReference>
<evidence type="ECO:0000259" key="11">
    <source>
        <dbReference type="PROSITE" id="PS51384"/>
    </source>
</evidence>
<dbReference type="EMBL" id="SRHE01000553">
    <property type="protein sequence ID" value="TWW08679.1"/>
    <property type="molecule type" value="Genomic_DNA"/>
</dbReference>
<dbReference type="InterPro" id="IPR017927">
    <property type="entry name" value="FAD-bd_FR_type"/>
</dbReference>
<name>A0A5C6M3K2_9PLAN</name>
<keyword evidence="9" id="KW-0198">Cysteine biosynthesis</keyword>
<comment type="catalytic activity">
    <reaction evidence="10">
        <text>hydrogen sulfide + 3 NADP(+) + 3 H2O = sulfite + 3 NADPH + 4 H(+)</text>
        <dbReference type="Rhea" id="RHEA:13801"/>
        <dbReference type="ChEBI" id="CHEBI:15377"/>
        <dbReference type="ChEBI" id="CHEBI:15378"/>
        <dbReference type="ChEBI" id="CHEBI:17359"/>
        <dbReference type="ChEBI" id="CHEBI:29919"/>
        <dbReference type="ChEBI" id="CHEBI:57783"/>
        <dbReference type="ChEBI" id="CHEBI:58349"/>
        <dbReference type="EC" id="1.8.1.2"/>
    </reaction>
</comment>
<dbReference type="InterPro" id="IPR023173">
    <property type="entry name" value="NADPH_Cyt_P450_Rdtase_alpha"/>
</dbReference>
<dbReference type="GO" id="GO:0010181">
    <property type="term" value="F:FMN binding"/>
    <property type="evidence" value="ECO:0007669"/>
    <property type="project" value="TreeGrafter"/>
</dbReference>
<dbReference type="GO" id="GO:0005829">
    <property type="term" value="C:cytosol"/>
    <property type="evidence" value="ECO:0007669"/>
    <property type="project" value="TreeGrafter"/>
</dbReference>
<evidence type="ECO:0000256" key="3">
    <source>
        <dbReference type="ARBA" id="ARBA00012604"/>
    </source>
</evidence>
<evidence type="ECO:0000256" key="2">
    <source>
        <dbReference type="ARBA" id="ARBA00001974"/>
    </source>
</evidence>
<dbReference type="AlphaFoldDB" id="A0A5C6M3K2"/>
<evidence type="ECO:0000313" key="13">
    <source>
        <dbReference type="Proteomes" id="UP000321083"/>
    </source>
</evidence>
<dbReference type="EC" id="1.8.1.2" evidence="3"/>
<comment type="cofactor">
    <cofactor evidence="1">
        <name>FMN</name>
        <dbReference type="ChEBI" id="CHEBI:58210"/>
    </cofactor>
</comment>
<dbReference type="PANTHER" id="PTHR19384:SF128">
    <property type="entry name" value="NADPH OXIDOREDUCTASE A"/>
    <property type="match status" value="1"/>
</dbReference>
<dbReference type="InterPro" id="IPR001433">
    <property type="entry name" value="OxRdtase_FAD/NAD-bd"/>
</dbReference>
<dbReference type="SUPFAM" id="SSF52343">
    <property type="entry name" value="Ferredoxin reductase-like, C-terminal NADP-linked domain"/>
    <property type="match status" value="1"/>
</dbReference>
<feature type="domain" description="FAD-binding FR-type" evidence="11">
    <location>
        <begin position="1"/>
        <end position="143"/>
    </location>
</feature>
<keyword evidence="4" id="KW-0285">Flavoprotein</keyword>
<organism evidence="12 13">
    <name type="scientific">Planctomyces bekefii</name>
    <dbReference type="NCBI Taxonomy" id="1653850"/>
    <lineage>
        <taxon>Bacteria</taxon>
        <taxon>Pseudomonadati</taxon>
        <taxon>Planctomycetota</taxon>
        <taxon>Planctomycetia</taxon>
        <taxon>Planctomycetales</taxon>
        <taxon>Planctomycetaceae</taxon>
        <taxon>Planctomyces</taxon>
    </lineage>
</organism>
<dbReference type="Gene3D" id="2.40.30.10">
    <property type="entry name" value="Translation factors"/>
    <property type="match status" value="1"/>
</dbReference>
<evidence type="ECO:0000313" key="12">
    <source>
        <dbReference type="EMBL" id="TWW08679.1"/>
    </source>
</evidence>
<dbReference type="Pfam" id="PF00667">
    <property type="entry name" value="FAD_binding_1"/>
    <property type="match status" value="1"/>
</dbReference>
<keyword evidence="7" id="KW-0521">NADP</keyword>
<accession>A0A5C6M3K2</accession>
<reference evidence="12 13" key="1">
    <citation type="submission" date="2019-08" db="EMBL/GenBank/DDBJ databases">
        <title>100 year-old enigma solved: identification of Planctomyces bekefii, the type genus and species of the phylum Planctomycetes.</title>
        <authorList>
            <person name="Svetlana D.N."/>
            <person name="Overmann J."/>
        </authorList>
    </citation>
    <scope>NUCLEOTIDE SEQUENCE [LARGE SCALE GENOMIC DNA]</scope>
    <source>
        <strain evidence="12">Phe10_nw2017</strain>
    </source>
</reference>
<dbReference type="InterPro" id="IPR003097">
    <property type="entry name" value="CysJ-like_FAD-binding"/>
</dbReference>
<keyword evidence="6" id="KW-0274">FAD</keyword>
<dbReference type="PANTHER" id="PTHR19384">
    <property type="entry name" value="NITRIC OXIDE SYNTHASE-RELATED"/>
    <property type="match status" value="1"/>
</dbReference>
<keyword evidence="5" id="KW-0288">FMN</keyword>
<keyword evidence="13" id="KW-1185">Reference proteome</keyword>
<dbReference type="Proteomes" id="UP000321083">
    <property type="component" value="Unassembled WGS sequence"/>
</dbReference>
<evidence type="ECO:0000256" key="7">
    <source>
        <dbReference type="ARBA" id="ARBA00022857"/>
    </source>
</evidence>
<gene>
    <name evidence="12" type="ORF">E3A20_21930</name>
</gene>
<evidence type="ECO:0000256" key="9">
    <source>
        <dbReference type="ARBA" id="ARBA00023192"/>
    </source>
</evidence>
<dbReference type="Gene3D" id="3.40.50.80">
    <property type="entry name" value="Nucleotide-binding domain of ferredoxin-NADP reductase (FNR) module"/>
    <property type="match status" value="1"/>
</dbReference>
<keyword evidence="8" id="KW-0560">Oxidoreductase</keyword>
<evidence type="ECO:0000256" key="1">
    <source>
        <dbReference type="ARBA" id="ARBA00001917"/>
    </source>
</evidence>
<keyword evidence="9" id="KW-0028">Amino-acid biosynthesis</keyword>
<sequence length="293" mass="33952">LNQEEELKRFTKKINITRPSNKLFKLIEDKTKKELDSKALAERFLGYSTMNVLKTLLEEKPELSFSSNEIAENSSMVQARAYSIASSLKKHPEEVHLCIARVDEEINGQKVLGLCSNFLSSKVGLNSDTIEVYLHSNQKFRLPEDRSKDIIMVGPGTGIAPFRAFIEERNYQRDQGIKVGKDWLFFGDQRAEYDFIYGDELKAYQEKYNLKITTAFSRDQAEKIYVQHRMKEEANEIYSALENGAYFYVCGDARRMAKDVDQALREIISENGKDPETYIQNLKETQRYSRDVY</sequence>
<dbReference type="GO" id="GO:0050660">
    <property type="term" value="F:flavin adenine dinucleotide binding"/>
    <property type="evidence" value="ECO:0007669"/>
    <property type="project" value="TreeGrafter"/>
</dbReference>
<dbReference type="PROSITE" id="PS51384">
    <property type="entry name" value="FAD_FR"/>
    <property type="match status" value="1"/>
</dbReference>
<feature type="non-terminal residue" evidence="12">
    <location>
        <position position="1"/>
    </location>
</feature>
<dbReference type="Pfam" id="PF00175">
    <property type="entry name" value="NAD_binding_1"/>
    <property type="match status" value="1"/>
</dbReference>
<proteinExistence type="predicted"/>
<reference evidence="12 13" key="2">
    <citation type="submission" date="2019-08" db="EMBL/GenBank/DDBJ databases">
        <authorList>
            <person name="Henke P."/>
        </authorList>
    </citation>
    <scope>NUCLEOTIDE SEQUENCE [LARGE SCALE GENOMIC DNA]</scope>
    <source>
        <strain evidence="12">Phe10_nw2017</strain>
    </source>
</reference>
<dbReference type="InterPro" id="IPR001709">
    <property type="entry name" value="Flavoprot_Pyr_Nucl_cyt_Rdtase"/>
</dbReference>
<dbReference type="FunFam" id="3.40.50.80:FF:000001">
    <property type="entry name" value="NADPH--cytochrome P450 reductase 1"/>
    <property type="match status" value="1"/>
</dbReference>
<evidence type="ECO:0000256" key="6">
    <source>
        <dbReference type="ARBA" id="ARBA00022827"/>
    </source>
</evidence>
<dbReference type="PRINTS" id="PR00371">
    <property type="entry name" value="FPNCR"/>
</dbReference>